<name>A0ABS3GVK2_9ENTE</name>
<sequence>MASTVYVTYISNHNGSIRFYQNPNHYQDSRYVTDPDWVRVESEKLVNSTQTIGISTEYDQQAAEIISLIEFR</sequence>
<comment type="caution">
    <text evidence="1">The sequence shown here is derived from an EMBL/GenBank/DDBJ whole genome shotgun (WGS) entry which is preliminary data.</text>
</comment>
<reference evidence="1 2" key="1">
    <citation type="submission" date="2021-03" db="EMBL/GenBank/DDBJ databases">
        <title>Enterococcal diversity collection.</title>
        <authorList>
            <person name="Gilmore M.S."/>
            <person name="Schwartzman J."/>
            <person name="Van Tyne D."/>
            <person name="Martin M."/>
            <person name="Earl A.M."/>
            <person name="Manson A.L."/>
            <person name="Straub T."/>
            <person name="Salamzade R."/>
            <person name="Saavedra J."/>
            <person name="Lebreton F."/>
            <person name="Prichula J."/>
            <person name="Schaufler K."/>
            <person name="Gaca A."/>
            <person name="Sgardioli B."/>
            <person name="Wagenaar J."/>
            <person name="Strong T."/>
        </authorList>
    </citation>
    <scope>NUCLEOTIDE SEQUENCE [LARGE SCALE GENOMIC DNA]</scope>
    <source>
        <strain evidence="1 2">DIV0869a</strain>
    </source>
</reference>
<evidence type="ECO:0000313" key="2">
    <source>
        <dbReference type="Proteomes" id="UP000664632"/>
    </source>
</evidence>
<keyword evidence="2" id="KW-1185">Reference proteome</keyword>
<organism evidence="1 2">
    <name type="scientific">Candidatus Enterococcus ikei</name>
    <dbReference type="NCBI Taxonomy" id="2815326"/>
    <lineage>
        <taxon>Bacteria</taxon>
        <taxon>Bacillati</taxon>
        <taxon>Bacillota</taxon>
        <taxon>Bacilli</taxon>
        <taxon>Lactobacillales</taxon>
        <taxon>Enterococcaceae</taxon>
        <taxon>Enterococcus</taxon>
    </lineage>
</organism>
<accession>A0ABS3GVK2</accession>
<gene>
    <name evidence="1" type="ORF">JZO69_01490</name>
</gene>
<dbReference type="Proteomes" id="UP000664632">
    <property type="component" value="Unassembled WGS sequence"/>
</dbReference>
<evidence type="ECO:0000313" key="1">
    <source>
        <dbReference type="EMBL" id="MBO0439034.1"/>
    </source>
</evidence>
<proteinExistence type="predicted"/>
<dbReference type="EMBL" id="JAFLWD010000003">
    <property type="protein sequence ID" value="MBO0439034.1"/>
    <property type="molecule type" value="Genomic_DNA"/>
</dbReference>
<protein>
    <submittedName>
        <fullName evidence="1">Uncharacterized protein</fullName>
    </submittedName>
</protein>